<dbReference type="InterPro" id="IPR011101">
    <property type="entry name" value="DUF5131"/>
</dbReference>
<organism evidence="1 2">
    <name type="scientific">Phocaeicola vulgatus</name>
    <name type="common">Bacteroides vulgatus</name>
    <dbReference type="NCBI Taxonomy" id="821"/>
    <lineage>
        <taxon>Bacteria</taxon>
        <taxon>Pseudomonadati</taxon>
        <taxon>Bacteroidota</taxon>
        <taxon>Bacteroidia</taxon>
        <taxon>Bacteroidales</taxon>
        <taxon>Bacteroidaceae</taxon>
        <taxon>Phocaeicola</taxon>
    </lineage>
</organism>
<evidence type="ECO:0000313" key="2">
    <source>
        <dbReference type="Proteomes" id="UP000261278"/>
    </source>
</evidence>
<dbReference type="Pfam" id="PF07505">
    <property type="entry name" value="DUF5131"/>
    <property type="match status" value="1"/>
</dbReference>
<reference evidence="1 2" key="1">
    <citation type="submission" date="2018-08" db="EMBL/GenBank/DDBJ databases">
        <title>A genome reference for cultivated species of the human gut microbiota.</title>
        <authorList>
            <person name="Zou Y."/>
            <person name="Xue W."/>
            <person name="Luo G."/>
        </authorList>
    </citation>
    <scope>NUCLEOTIDE SEQUENCE [LARGE SCALE GENOMIC DNA]</scope>
    <source>
        <strain evidence="1 2">TF05-18</strain>
    </source>
</reference>
<evidence type="ECO:0000313" key="1">
    <source>
        <dbReference type="EMBL" id="RGL83971.1"/>
    </source>
</evidence>
<accession>A0A396AP83</accession>
<proteinExistence type="predicted"/>
<comment type="caution">
    <text evidence="1">The sequence shown here is derived from an EMBL/GenBank/DDBJ whole genome shotgun (WGS) entry which is preliminary data.</text>
</comment>
<sequence>MSLCIKSLIKNMNLVIGCTIGCNYCYARNNCKRFHMTDDFSVPQYMNRKLHLMDNPKSHVWLLTGMSDFSDWETAWKEEIFERIAMNPQHAYIFLTKRPERIDFQTDDENVWMGVTVTRASEKKRLKELKAHIRSKHYHATFEPLFEDVGEIDLEGYEWIVIGTETGKRKGKVDANPEWVLHIVEQAKRNHIPIFMKEDLLPIMGEDRMIQELPEQFIEKIWKRK</sequence>
<name>A0A396AP83_PHOVU</name>
<protein>
    <submittedName>
        <fullName evidence="1">Radical SAM mobile pair protein A</fullName>
    </submittedName>
</protein>
<dbReference type="Proteomes" id="UP000261278">
    <property type="component" value="Unassembled WGS sequence"/>
</dbReference>
<dbReference type="NCBIfam" id="TIGR04471">
    <property type="entry name" value="rSAM_mob_pairA"/>
    <property type="match status" value="1"/>
</dbReference>
<dbReference type="RefSeq" id="WP_117678372.1">
    <property type="nucleotide sequence ID" value="NZ_JAKKXL010000016.1"/>
</dbReference>
<dbReference type="InterPro" id="IPR031010">
    <property type="entry name" value="rSAM_mob_pairA"/>
</dbReference>
<gene>
    <name evidence="1" type="ORF">DXC44_15885</name>
</gene>
<dbReference type="EMBL" id="QSSN01000021">
    <property type="protein sequence ID" value="RGL83971.1"/>
    <property type="molecule type" value="Genomic_DNA"/>
</dbReference>
<dbReference type="AlphaFoldDB" id="A0A396AP83"/>